<name>A0AAV3PSM8_LITER</name>
<feature type="region of interest" description="Disordered" evidence="1">
    <location>
        <begin position="1"/>
        <end position="40"/>
    </location>
</feature>
<dbReference type="Proteomes" id="UP001454036">
    <property type="component" value="Unassembled WGS sequence"/>
</dbReference>
<sequence>MNEEHTNDGTPVNDSWSYNKEHVADSKSVNDTWDDNRPIQPASQIQKNDLVDNIIREIDQGVTTRRKEPVDYRKMVGLIGERCFISKVEPKNVDEALKDEHWINALQHELLQFQRNDVWELVPRPNDHNVIGTKWIFKNKFDKQELLLEIKQR</sequence>
<evidence type="ECO:0000256" key="1">
    <source>
        <dbReference type="SAM" id="MobiDB-lite"/>
    </source>
</evidence>
<keyword evidence="3" id="KW-1185">Reference proteome</keyword>
<comment type="caution">
    <text evidence="2">The sequence shown here is derived from an EMBL/GenBank/DDBJ whole genome shotgun (WGS) entry which is preliminary data.</text>
</comment>
<evidence type="ECO:0008006" key="4">
    <source>
        <dbReference type="Google" id="ProtNLM"/>
    </source>
</evidence>
<gene>
    <name evidence="2" type="ORF">LIER_37968</name>
</gene>
<evidence type="ECO:0000313" key="2">
    <source>
        <dbReference type="EMBL" id="GAA0154792.1"/>
    </source>
</evidence>
<protein>
    <recommendedName>
        <fullName evidence="4">Mitochondrial protein</fullName>
    </recommendedName>
</protein>
<accession>A0AAV3PSM8</accession>
<feature type="compositionally biased region" description="Polar residues" evidence="1">
    <location>
        <begin position="8"/>
        <end position="18"/>
    </location>
</feature>
<dbReference type="EMBL" id="BAABME010018719">
    <property type="protein sequence ID" value="GAA0154792.1"/>
    <property type="molecule type" value="Genomic_DNA"/>
</dbReference>
<organism evidence="2 3">
    <name type="scientific">Lithospermum erythrorhizon</name>
    <name type="common">Purple gromwell</name>
    <name type="synonym">Lithospermum officinale var. erythrorhizon</name>
    <dbReference type="NCBI Taxonomy" id="34254"/>
    <lineage>
        <taxon>Eukaryota</taxon>
        <taxon>Viridiplantae</taxon>
        <taxon>Streptophyta</taxon>
        <taxon>Embryophyta</taxon>
        <taxon>Tracheophyta</taxon>
        <taxon>Spermatophyta</taxon>
        <taxon>Magnoliopsida</taxon>
        <taxon>eudicotyledons</taxon>
        <taxon>Gunneridae</taxon>
        <taxon>Pentapetalae</taxon>
        <taxon>asterids</taxon>
        <taxon>lamiids</taxon>
        <taxon>Boraginales</taxon>
        <taxon>Boraginaceae</taxon>
        <taxon>Boraginoideae</taxon>
        <taxon>Lithospermeae</taxon>
        <taxon>Lithospermum</taxon>
    </lineage>
</organism>
<reference evidence="2 3" key="1">
    <citation type="submission" date="2024-01" db="EMBL/GenBank/DDBJ databases">
        <title>The complete chloroplast genome sequence of Lithospermum erythrorhizon: insights into the phylogenetic relationship among Boraginaceae species and the maternal lineages of purple gromwells.</title>
        <authorList>
            <person name="Okada T."/>
            <person name="Watanabe K."/>
        </authorList>
    </citation>
    <scope>NUCLEOTIDE SEQUENCE [LARGE SCALE GENOMIC DNA]</scope>
</reference>
<dbReference type="AlphaFoldDB" id="A0AAV3PSM8"/>
<proteinExistence type="predicted"/>
<evidence type="ECO:0000313" key="3">
    <source>
        <dbReference type="Proteomes" id="UP001454036"/>
    </source>
</evidence>